<gene>
    <name evidence="1" type="ORF">DEACI_4031</name>
</gene>
<reference evidence="1" key="1">
    <citation type="submission" date="2020-01" db="EMBL/GenBank/DDBJ databases">
        <authorList>
            <person name="Hornung B."/>
        </authorList>
    </citation>
    <scope>NUCLEOTIDE SEQUENCE</scope>
    <source>
        <strain evidence="1">PacBioINE</strain>
    </source>
</reference>
<protein>
    <submittedName>
        <fullName evidence="1">Uncharacterized protein</fullName>
    </submittedName>
</protein>
<dbReference type="KEGG" id="aacx:DEACI_4031"/>
<dbReference type="RefSeq" id="WP_240986461.1">
    <property type="nucleotide sequence ID" value="NZ_LR746496.1"/>
</dbReference>
<dbReference type="AlphaFoldDB" id="A0A8S0W5J5"/>
<name>A0A8S0W5J5_9FIRM</name>
<sequence>MTAAEFQELILQKFSTLEQNMATKQDLSTLEQNMATKQDLSTLEQKLTQVHESQVRMEHELTEKITALFDAREVQKGINDRLFSTLERMEAKIDALPPKAQSQGALSSRRRRRCPMAMIMTAKG</sequence>
<accession>A0A8S0W5J5</accession>
<evidence type="ECO:0000313" key="1">
    <source>
        <dbReference type="EMBL" id="CAA7603208.1"/>
    </source>
</evidence>
<organism evidence="1">
    <name type="scientific">Acididesulfobacillus acetoxydans</name>
    <dbReference type="NCBI Taxonomy" id="1561005"/>
    <lineage>
        <taxon>Bacteria</taxon>
        <taxon>Bacillati</taxon>
        <taxon>Bacillota</taxon>
        <taxon>Clostridia</taxon>
        <taxon>Eubacteriales</taxon>
        <taxon>Peptococcaceae</taxon>
        <taxon>Acididesulfobacillus</taxon>
    </lineage>
</organism>
<proteinExistence type="predicted"/>
<dbReference type="Proteomes" id="UP000836597">
    <property type="component" value="Chromosome"/>
</dbReference>
<dbReference type="EMBL" id="LR746496">
    <property type="protein sequence ID" value="CAA7603208.1"/>
    <property type="molecule type" value="Genomic_DNA"/>
</dbReference>